<evidence type="ECO:0000256" key="7">
    <source>
        <dbReference type="ARBA" id="ARBA00023136"/>
    </source>
</evidence>
<dbReference type="InterPro" id="IPR017871">
    <property type="entry name" value="ABC_transporter-like_CS"/>
</dbReference>
<evidence type="ECO:0000259" key="9">
    <source>
        <dbReference type="PROSITE" id="PS50893"/>
    </source>
</evidence>
<reference evidence="10" key="1">
    <citation type="journal article" date="2014" name="Front. Microbiol.">
        <title>High frequency of phylogenetically diverse reductive dehalogenase-homologous genes in deep subseafloor sedimentary metagenomes.</title>
        <authorList>
            <person name="Kawai M."/>
            <person name="Futagami T."/>
            <person name="Toyoda A."/>
            <person name="Takaki Y."/>
            <person name="Nishi S."/>
            <person name="Hori S."/>
            <person name="Arai W."/>
            <person name="Tsubouchi T."/>
            <person name="Morono Y."/>
            <person name="Uchiyama I."/>
            <person name="Ito T."/>
            <person name="Fujiyama A."/>
            <person name="Inagaki F."/>
            <person name="Takami H."/>
        </authorList>
    </citation>
    <scope>NUCLEOTIDE SEQUENCE</scope>
    <source>
        <strain evidence="10">Expedition CK06-06</strain>
    </source>
</reference>
<keyword evidence="5" id="KW-0067">ATP-binding</keyword>
<evidence type="ECO:0000256" key="3">
    <source>
        <dbReference type="ARBA" id="ARBA00022475"/>
    </source>
</evidence>
<dbReference type="Gene3D" id="3.40.50.300">
    <property type="entry name" value="P-loop containing nucleotide triphosphate hydrolases"/>
    <property type="match status" value="1"/>
</dbReference>
<dbReference type="InterPro" id="IPR003439">
    <property type="entry name" value="ABC_transporter-like_ATP-bd"/>
</dbReference>
<keyword evidence="6" id="KW-1278">Translocase</keyword>
<dbReference type="EMBL" id="BART01000008">
    <property type="protein sequence ID" value="GAG60947.1"/>
    <property type="molecule type" value="Genomic_DNA"/>
</dbReference>
<evidence type="ECO:0000256" key="6">
    <source>
        <dbReference type="ARBA" id="ARBA00022967"/>
    </source>
</evidence>
<keyword evidence="2" id="KW-0813">Transport</keyword>
<dbReference type="PANTHER" id="PTHR43582">
    <property type="entry name" value="LINEARMYCIN RESISTANCE ATP-BINDING PROTEIN LNRL"/>
    <property type="match status" value="1"/>
</dbReference>
<dbReference type="GO" id="GO:0005886">
    <property type="term" value="C:plasma membrane"/>
    <property type="evidence" value="ECO:0007669"/>
    <property type="project" value="UniProtKB-SubCell"/>
</dbReference>
<dbReference type="GO" id="GO:0016887">
    <property type="term" value="F:ATP hydrolysis activity"/>
    <property type="evidence" value="ECO:0007669"/>
    <property type="project" value="InterPro"/>
</dbReference>
<proteinExistence type="inferred from homology"/>
<evidence type="ECO:0000313" key="10">
    <source>
        <dbReference type="EMBL" id="GAG60947.1"/>
    </source>
</evidence>
<dbReference type="PROSITE" id="PS00211">
    <property type="entry name" value="ABC_TRANSPORTER_1"/>
    <property type="match status" value="1"/>
</dbReference>
<evidence type="ECO:0000256" key="1">
    <source>
        <dbReference type="ARBA" id="ARBA00004413"/>
    </source>
</evidence>
<dbReference type="SMART" id="SM00382">
    <property type="entry name" value="AAA"/>
    <property type="match status" value="1"/>
</dbReference>
<dbReference type="Pfam" id="PF00005">
    <property type="entry name" value="ABC_tran"/>
    <property type="match status" value="1"/>
</dbReference>
<protein>
    <recommendedName>
        <fullName evidence="9">ABC transporter domain-containing protein</fullName>
    </recommendedName>
</protein>
<feature type="domain" description="ABC transporter" evidence="9">
    <location>
        <begin position="5"/>
        <end position="235"/>
    </location>
</feature>
<keyword evidence="7" id="KW-0472">Membrane</keyword>
<dbReference type="AlphaFoldDB" id="X0ZSG4"/>
<dbReference type="GO" id="GO:0005524">
    <property type="term" value="F:ATP binding"/>
    <property type="evidence" value="ECO:0007669"/>
    <property type="project" value="UniProtKB-KW"/>
</dbReference>
<evidence type="ECO:0000256" key="5">
    <source>
        <dbReference type="ARBA" id="ARBA00022840"/>
    </source>
</evidence>
<organism evidence="10">
    <name type="scientific">marine sediment metagenome</name>
    <dbReference type="NCBI Taxonomy" id="412755"/>
    <lineage>
        <taxon>unclassified sequences</taxon>
        <taxon>metagenomes</taxon>
        <taxon>ecological metagenomes</taxon>
    </lineage>
</organism>
<dbReference type="NCBIfam" id="TIGR01188">
    <property type="entry name" value="drrA"/>
    <property type="match status" value="1"/>
</dbReference>
<keyword evidence="3" id="KW-1003">Cell membrane</keyword>
<dbReference type="GO" id="GO:1900753">
    <property type="term" value="P:doxorubicin transport"/>
    <property type="evidence" value="ECO:0007669"/>
    <property type="project" value="InterPro"/>
</dbReference>
<comment type="similarity">
    <text evidence="8">Belongs to the ABC transporter superfamily. Drug exporter-1 (DrugE1) (TC 3.A.1.105) family.</text>
</comment>
<evidence type="ECO:0000256" key="4">
    <source>
        <dbReference type="ARBA" id="ARBA00022741"/>
    </source>
</evidence>
<evidence type="ECO:0000256" key="2">
    <source>
        <dbReference type="ARBA" id="ARBA00022448"/>
    </source>
</evidence>
<dbReference type="PROSITE" id="PS50893">
    <property type="entry name" value="ABC_TRANSPORTER_2"/>
    <property type="match status" value="1"/>
</dbReference>
<dbReference type="InterPro" id="IPR027417">
    <property type="entry name" value="P-loop_NTPase"/>
</dbReference>
<dbReference type="SUPFAM" id="SSF52540">
    <property type="entry name" value="P-loop containing nucleoside triphosphate hydrolases"/>
    <property type="match status" value="1"/>
</dbReference>
<keyword evidence="4" id="KW-0547">Nucleotide-binding</keyword>
<evidence type="ECO:0000256" key="8">
    <source>
        <dbReference type="ARBA" id="ARBA00049985"/>
    </source>
</evidence>
<sequence length="326" mass="37679">MSVIISVEKLTKKFKNLIAVNQISFEVHEGEIFGFLGPNGAGKTTTINMICTLLSPTSGKAFLNGYDITKERNQVRQCIGLVFQDPSLDDWLTAKENLEFHALIYNIKSKTAKKRIDQILEIVELKDRKNDLVLNFSGGMKRRLEIARGLIHYPKVLFLDEPTLGLDPQTRNRVWEYIRNLQERENTTIFLTTHYMDEAENCDRISIIDMGKIIAIDTPENLKKKVMGDIITVETTNNKNLSKEIENKYGKKIFLYDNKIQFEVDDSERFIPQFIRESKEDILSISARKPTLDDVFLSLTGRKIRDESANSIGRMRTRMKMRRGHR</sequence>
<dbReference type="InterPro" id="IPR005894">
    <property type="entry name" value="DrrA"/>
</dbReference>
<accession>X0ZSG4</accession>
<gene>
    <name evidence="10" type="ORF">S01H4_00086</name>
</gene>
<dbReference type="FunFam" id="3.40.50.300:FF:000589">
    <property type="entry name" value="ABC transporter, ATP-binding subunit"/>
    <property type="match status" value="1"/>
</dbReference>
<dbReference type="PANTHER" id="PTHR43582:SF4">
    <property type="entry name" value="ANTIBIOTIC RESISTANCE ABC TRANSPORTER ATP-BINDING PROTEIN"/>
    <property type="match status" value="1"/>
</dbReference>
<comment type="subcellular location">
    <subcellularLocation>
        <location evidence="1">Cell membrane</location>
        <topology evidence="1">Peripheral membrane protein</topology>
        <orientation evidence="1">Cytoplasmic side</orientation>
    </subcellularLocation>
</comment>
<comment type="caution">
    <text evidence="10">The sequence shown here is derived from an EMBL/GenBank/DDBJ whole genome shotgun (WGS) entry which is preliminary data.</text>
</comment>
<dbReference type="GO" id="GO:0043215">
    <property type="term" value="P:daunorubicin transport"/>
    <property type="evidence" value="ECO:0007669"/>
    <property type="project" value="InterPro"/>
</dbReference>
<name>X0ZSG4_9ZZZZ</name>
<dbReference type="InterPro" id="IPR003593">
    <property type="entry name" value="AAA+_ATPase"/>
</dbReference>